<evidence type="ECO:0000313" key="3">
    <source>
        <dbReference type="EMBL" id="CAD7285914.1"/>
    </source>
</evidence>
<dbReference type="OrthoDB" id="2160638at2759"/>
<dbReference type="GO" id="GO:0005813">
    <property type="term" value="C:centrosome"/>
    <property type="evidence" value="ECO:0007669"/>
    <property type="project" value="TreeGrafter"/>
</dbReference>
<dbReference type="Proteomes" id="UP000678499">
    <property type="component" value="Unassembled WGS sequence"/>
</dbReference>
<keyword evidence="1" id="KW-0963">Cytoplasm</keyword>
<reference evidence="3" key="1">
    <citation type="submission" date="2020-11" db="EMBL/GenBank/DDBJ databases">
        <authorList>
            <person name="Tran Van P."/>
        </authorList>
    </citation>
    <scope>NUCLEOTIDE SEQUENCE</scope>
</reference>
<sequence>MSGDNLVTDDDSELRDMVANLLERNGTLAKIRAQLRASVFLALDEKEDALVNQPLMNHQMKNFLNTD</sequence>
<organism evidence="3">
    <name type="scientific">Notodromas monacha</name>
    <dbReference type="NCBI Taxonomy" id="399045"/>
    <lineage>
        <taxon>Eukaryota</taxon>
        <taxon>Metazoa</taxon>
        <taxon>Ecdysozoa</taxon>
        <taxon>Arthropoda</taxon>
        <taxon>Crustacea</taxon>
        <taxon>Oligostraca</taxon>
        <taxon>Ostracoda</taxon>
        <taxon>Podocopa</taxon>
        <taxon>Podocopida</taxon>
        <taxon>Cypridocopina</taxon>
        <taxon>Cypridoidea</taxon>
        <taxon>Cyprididae</taxon>
        <taxon>Notodromas</taxon>
    </lineage>
</organism>
<gene>
    <name evidence="3" type="ORF">NMOB1V02_LOCUS13516</name>
</gene>
<protein>
    <submittedName>
        <fullName evidence="3">Uncharacterized protein</fullName>
    </submittedName>
</protein>
<accession>A0A7R9C4E8</accession>
<keyword evidence="4" id="KW-1185">Reference proteome</keyword>
<feature type="non-terminal residue" evidence="3">
    <location>
        <position position="1"/>
    </location>
</feature>
<dbReference type="AlphaFoldDB" id="A0A7R9C4E8"/>
<keyword evidence="2" id="KW-0206">Cytoskeleton</keyword>
<proteinExistence type="predicted"/>
<dbReference type="EMBL" id="CAJPEX010029101">
    <property type="protein sequence ID" value="CAG0926066.1"/>
    <property type="molecule type" value="Genomic_DNA"/>
</dbReference>
<evidence type="ECO:0000256" key="1">
    <source>
        <dbReference type="ARBA" id="ARBA00022490"/>
    </source>
</evidence>
<dbReference type="PANTHER" id="PTHR15431">
    <property type="entry name" value="FGFR1 ONCOGENE PARTNER/LISH DOMAIN-CONTAINING PROTEIN"/>
    <property type="match status" value="1"/>
</dbReference>
<name>A0A7R9C4E8_9CRUS</name>
<dbReference type="PANTHER" id="PTHR15431:SF9">
    <property type="entry name" value="CENTROSOMAL PROTEIN 43"/>
    <property type="match status" value="1"/>
</dbReference>
<evidence type="ECO:0000256" key="2">
    <source>
        <dbReference type="ARBA" id="ARBA00023212"/>
    </source>
</evidence>
<dbReference type="EMBL" id="OA911138">
    <property type="protein sequence ID" value="CAD7285914.1"/>
    <property type="molecule type" value="Genomic_DNA"/>
</dbReference>
<evidence type="ECO:0000313" key="4">
    <source>
        <dbReference type="Proteomes" id="UP000678499"/>
    </source>
</evidence>